<dbReference type="EMBL" id="CP025738">
    <property type="protein sequence ID" value="AUO46710.1"/>
    <property type="molecule type" value="Genomic_DNA"/>
</dbReference>
<accession>A0ABM6QZP1</accession>
<dbReference type="Proteomes" id="UP000235315">
    <property type="component" value="Chromosome"/>
</dbReference>
<name>A0ABM6QZP1_PSEO1</name>
<reference evidence="1 2" key="1">
    <citation type="submission" date="2018-01" db="EMBL/GenBank/DDBJ databases">
        <title>Tropical forage species Digitaria eriantha prevents oxidative stress under low temperature conditions by the incorporation of polyhydroxybutyrate-producing endophytic bacteria.</title>
        <authorList>
            <person name="Stritzler M."/>
            <person name="Ayub N."/>
        </authorList>
    </citation>
    <scope>NUCLEOTIDE SEQUENCE [LARGE SCALE GENOMIC DNA]</scope>
    <source>
        <strain evidence="1 2">FR1</strain>
    </source>
</reference>
<keyword evidence="2" id="KW-1185">Reference proteome</keyword>
<sequence length="95" mass="9734">MSGGESWAAQFQCGSELARDSGGSACINIKCAAVFASKLCSHRRNAVSTKNQVGYKAASGMPSLGEAPSGGAKAFCLLLRSSKVSRCKSGTISSR</sequence>
<organism evidence="1 2">
    <name type="scientific">Pseudomonas ogarae (strain DSM 112162 / CECT 30235 / F113)</name>
    <dbReference type="NCBI Taxonomy" id="1114970"/>
    <lineage>
        <taxon>Bacteria</taxon>
        <taxon>Pseudomonadati</taxon>
        <taxon>Pseudomonadota</taxon>
        <taxon>Gammaproteobacteria</taxon>
        <taxon>Pseudomonadales</taxon>
        <taxon>Pseudomonadaceae</taxon>
        <taxon>Pseudomonas</taxon>
    </lineage>
</organism>
<evidence type="ECO:0000313" key="1">
    <source>
        <dbReference type="EMBL" id="AUO46710.1"/>
    </source>
</evidence>
<protein>
    <submittedName>
        <fullName evidence="1">Uncharacterized protein</fullName>
    </submittedName>
</protein>
<evidence type="ECO:0000313" key="2">
    <source>
        <dbReference type="Proteomes" id="UP000235315"/>
    </source>
</evidence>
<proteinExistence type="predicted"/>
<gene>
    <name evidence="1" type="ORF">C1C98_15200</name>
</gene>